<dbReference type="PANTHER" id="PTHR37540:SF10">
    <property type="entry name" value="SIGMA-70 REGION 2 FAMILY PROTEIN"/>
    <property type="match status" value="1"/>
</dbReference>
<dbReference type="Pfam" id="PF11951">
    <property type="entry name" value="Fungal_trans_2"/>
    <property type="match status" value="1"/>
</dbReference>
<dbReference type="OrthoDB" id="3469225at2759"/>
<sequence length="500" mass="56075">MNSNKRSTFVFYSNKPGDRASSRRTINRHISKLEKEKRDRRKLAAGATEPALAESDLEAGSHVNERGDVFSRQPQLPLAKSMGASSYYPCVPTSEKPPDAWAACHRYLNDLIWHDNGTLGLDIRKGHERTAAMTRWALSYDLIFHALVAWTLCCLPESQDSKTFVGQRLLYHRGQTLKKLHEQLSKGVVDDVLIQGVGLLIPIDDHLGYTDFTQAHLNGIERMIQRRGGLDKVGSSEPSIGLQLAMMVSISTTKLSINTAPATHSRSLPMDSADTSSLSYPIGPALAPSLAFEVSRLPSGFANLVSKGLLSLEMIAILAEFETWLATLNRLPDDGPEPMAYRFAVPSGLTDLEKHICTALICLTDDLTSMGTFYAALVFRKPLKRTKMLFEDLPNLWFSHGNDHEDVLVWLATVITTPRRPDLAPTEMRKTFYEQLILRNTRLRSWNNVEQILGRFFYPKRRAWAWMESWEDIYRQHSEKTTQVGSSTALVSSTPILACA</sequence>
<evidence type="ECO:0000313" key="2">
    <source>
        <dbReference type="EMBL" id="KPI42687.1"/>
    </source>
</evidence>
<dbReference type="AlphaFoldDB" id="A0A0N1HXH4"/>
<name>A0A0N1HXH4_9EURO</name>
<keyword evidence="3" id="KW-1185">Reference proteome</keyword>
<organism evidence="2 3">
    <name type="scientific">Cyphellophora attinorum</name>
    <dbReference type="NCBI Taxonomy" id="1664694"/>
    <lineage>
        <taxon>Eukaryota</taxon>
        <taxon>Fungi</taxon>
        <taxon>Dikarya</taxon>
        <taxon>Ascomycota</taxon>
        <taxon>Pezizomycotina</taxon>
        <taxon>Eurotiomycetes</taxon>
        <taxon>Chaetothyriomycetidae</taxon>
        <taxon>Chaetothyriales</taxon>
        <taxon>Cyphellophoraceae</taxon>
        <taxon>Cyphellophora</taxon>
    </lineage>
</organism>
<feature type="region of interest" description="Disordered" evidence="1">
    <location>
        <begin position="1"/>
        <end position="56"/>
    </location>
</feature>
<dbReference type="PANTHER" id="PTHR37540">
    <property type="entry name" value="TRANSCRIPTION FACTOR (ACR-2), PUTATIVE-RELATED-RELATED"/>
    <property type="match status" value="1"/>
</dbReference>
<feature type="compositionally biased region" description="Polar residues" evidence="1">
    <location>
        <begin position="1"/>
        <end position="11"/>
    </location>
</feature>
<dbReference type="VEuPathDB" id="FungiDB:AB675_2049"/>
<dbReference type="RefSeq" id="XP_018002650.1">
    <property type="nucleotide sequence ID" value="XM_018141989.1"/>
</dbReference>
<dbReference type="Proteomes" id="UP000038010">
    <property type="component" value="Unassembled WGS sequence"/>
</dbReference>
<dbReference type="EMBL" id="LFJN01000006">
    <property type="protein sequence ID" value="KPI42687.1"/>
    <property type="molecule type" value="Genomic_DNA"/>
</dbReference>
<protein>
    <submittedName>
        <fullName evidence="2">Uncharacterized protein</fullName>
    </submittedName>
</protein>
<evidence type="ECO:0000256" key="1">
    <source>
        <dbReference type="SAM" id="MobiDB-lite"/>
    </source>
</evidence>
<comment type="caution">
    <text evidence="2">The sequence shown here is derived from an EMBL/GenBank/DDBJ whole genome shotgun (WGS) entry which is preliminary data.</text>
</comment>
<dbReference type="GeneID" id="28733868"/>
<gene>
    <name evidence="2" type="ORF">AB675_2049</name>
</gene>
<accession>A0A0N1HXH4</accession>
<reference evidence="2 3" key="1">
    <citation type="submission" date="2015-06" db="EMBL/GenBank/DDBJ databases">
        <title>Draft genome of the ant-associated black yeast Phialophora attae CBS 131958.</title>
        <authorList>
            <person name="Moreno L.F."/>
            <person name="Stielow B.J."/>
            <person name="de Hoog S."/>
            <person name="Vicente V.A."/>
            <person name="Weiss V.A."/>
            <person name="de Vries M."/>
            <person name="Cruz L.M."/>
            <person name="Souza E.M."/>
        </authorList>
    </citation>
    <scope>NUCLEOTIDE SEQUENCE [LARGE SCALE GENOMIC DNA]</scope>
    <source>
        <strain evidence="2 3">CBS 131958</strain>
    </source>
</reference>
<evidence type="ECO:0000313" key="3">
    <source>
        <dbReference type="Proteomes" id="UP000038010"/>
    </source>
</evidence>
<proteinExistence type="predicted"/>
<dbReference type="InterPro" id="IPR021858">
    <property type="entry name" value="Fun_TF"/>
</dbReference>